<feature type="transmembrane region" description="Helical" evidence="1">
    <location>
        <begin position="173"/>
        <end position="191"/>
    </location>
</feature>
<reference evidence="3 4" key="1">
    <citation type="submission" date="2019-01" db="EMBL/GenBank/DDBJ databases">
        <title>Agromyces.</title>
        <authorList>
            <person name="Li J."/>
        </authorList>
    </citation>
    <scope>NUCLEOTIDE SEQUENCE [LARGE SCALE GENOMIC DNA]</scope>
    <source>
        <strain evidence="3 4">DSM 15934</strain>
    </source>
</reference>
<evidence type="ECO:0000313" key="3">
    <source>
        <dbReference type="EMBL" id="RXZ72202.1"/>
    </source>
</evidence>
<sequence>MTGTTETAVSGAPRIAPRSRLIGLDGMRGVLALSVIMVHTLGAVAPVVMAQTHLDLAGQVIVIFFALSGFLIYLPFATRIIDGRDAPSLRGYYLARAFRVYPAYIAIFLIANYLLSGLFLGNAMETMVPYTDDGTGTITNPFEVLLHLTLMQNYVPSELQTGVNSSWTLTVEITFYAVLPLIALLAARAAARGGRNRYLVAAMPGLVLFGFGILMRVLGWVAFALSDLTLLEAEWGPNWLGVFSRSFFVWSDNFGAGMVAVVVFIAAKKGVLTHVGRLRLRTVAVLVMVFAILFAGIALFVLPRFISTAVAVASAGLFLTLLLPTAKDKVPVAASTLDVAPLHYVGLISLSTYLWHYPVLLTVIRLGWYGTDTPLGALQSFAVVTVLSVAISTVTYWLIERPAQLLAARRRGGVRDRGKAKEKESVTV</sequence>
<feature type="transmembrane region" description="Helical" evidence="1">
    <location>
        <begin position="344"/>
        <end position="368"/>
    </location>
</feature>
<proteinExistence type="predicted"/>
<dbReference type="RefSeq" id="WP_129519755.1">
    <property type="nucleotide sequence ID" value="NZ_SDPN01000006.1"/>
</dbReference>
<gene>
    <name evidence="3" type="ORF">ESP51_04775</name>
</gene>
<dbReference type="AlphaFoldDB" id="A0A4Q2L6Y2"/>
<protein>
    <submittedName>
        <fullName evidence="3">Acyltransferase</fullName>
    </submittedName>
</protein>
<dbReference type="Pfam" id="PF01757">
    <property type="entry name" value="Acyl_transf_3"/>
    <property type="match status" value="1"/>
</dbReference>
<feature type="transmembrane region" description="Helical" evidence="1">
    <location>
        <begin position="243"/>
        <end position="266"/>
    </location>
</feature>
<feature type="transmembrane region" description="Helical" evidence="1">
    <location>
        <begin position="198"/>
        <end position="223"/>
    </location>
</feature>
<comment type="caution">
    <text evidence="3">The sequence shown here is derived from an EMBL/GenBank/DDBJ whole genome shotgun (WGS) entry which is preliminary data.</text>
</comment>
<feature type="domain" description="Acyltransferase 3" evidence="2">
    <location>
        <begin position="22"/>
        <end position="396"/>
    </location>
</feature>
<dbReference type="PANTHER" id="PTHR23028">
    <property type="entry name" value="ACETYLTRANSFERASE"/>
    <property type="match status" value="1"/>
</dbReference>
<accession>A0A4Q2L6Y2</accession>
<feature type="transmembrane region" description="Helical" evidence="1">
    <location>
        <begin position="380"/>
        <end position="399"/>
    </location>
</feature>
<feature type="transmembrane region" description="Helical" evidence="1">
    <location>
        <begin position="30"/>
        <end position="50"/>
    </location>
</feature>
<dbReference type="OrthoDB" id="5242306at2"/>
<dbReference type="GO" id="GO:0000271">
    <property type="term" value="P:polysaccharide biosynthetic process"/>
    <property type="evidence" value="ECO:0007669"/>
    <property type="project" value="TreeGrafter"/>
</dbReference>
<feature type="transmembrane region" description="Helical" evidence="1">
    <location>
        <begin position="56"/>
        <end position="77"/>
    </location>
</feature>
<keyword evidence="3" id="KW-0012">Acyltransferase</keyword>
<dbReference type="InterPro" id="IPR050879">
    <property type="entry name" value="Acyltransferase_3"/>
</dbReference>
<dbReference type="InterPro" id="IPR002656">
    <property type="entry name" value="Acyl_transf_3_dom"/>
</dbReference>
<feature type="transmembrane region" description="Helical" evidence="1">
    <location>
        <begin position="305"/>
        <end position="323"/>
    </location>
</feature>
<organism evidence="3 4">
    <name type="scientific">Agromyces albus</name>
    <dbReference type="NCBI Taxonomy" id="205332"/>
    <lineage>
        <taxon>Bacteria</taxon>
        <taxon>Bacillati</taxon>
        <taxon>Actinomycetota</taxon>
        <taxon>Actinomycetes</taxon>
        <taxon>Micrococcales</taxon>
        <taxon>Microbacteriaceae</taxon>
        <taxon>Agromyces</taxon>
    </lineage>
</organism>
<keyword evidence="1" id="KW-0812">Transmembrane</keyword>
<dbReference type="GO" id="GO:0016747">
    <property type="term" value="F:acyltransferase activity, transferring groups other than amino-acyl groups"/>
    <property type="evidence" value="ECO:0007669"/>
    <property type="project" value="InterPro"/>
</dbReference>
<dbReference type="Proteomes" id="UP000293865">
    <property type="component" value="Unassembled WGS sequence"/>
</dbReference>
<keyword evidence="1" id="KW-1133">Transmembrane helix</keyword>
<dbReference type="PANTHER" id="PTHR23028:SF53">
    <property type="entry name" value="ACYL_TRANSF_3 DOMAIN-CONTAINING PROTEIN"/>
    <property type="match status" value="1"/>
</dbReference>
<feature type="transmembrane region" description="Helical" evidence="1">
    <location>
        <begin position="98"/>
        <end position="120"/>
    </location>
</feature>
<keyword evidence="1" id="KW-0472">Membrane</keyword>
<feature type="transmembrane region" description="Helical" evidence="1">
    <location>
        <begin position="278"/>
        <end position="299"/>
    </location>
</feature>
<evidence type="ECO:0000256" key="1">
    <source>
        <dbReference type="SAM" id="Phobius"/>
    </source>
</evidence>
<keyword evidence="4" id="KW-1185">Reference proteome</keyword>
<dbReference type="EMBL" id="SDPN01000006">
    <property type="protein sequence ID" value="RXZ72202.1"/>
    <property type="molecule type" value="Genomic_DNA"/>
</dbReference>
<keyword evidence="3" id="KW-0808">Transferase</keyword>
<dbReference type="GO" id="GO:0016020">
    <property type="term" value="C:membrane"/>
    <property type="evidence" value="ECO:0007669"/>
    <property type="project" value="TreeGrafter"/>
</dbReference>
<evidence type="ECO:0000259" key="2">
    <source>
        <dbReference type="Pfam" id="PF01757"/>
    </source>
</evidence>
<name>A0A4Q2L6Y2_9MICO</name>
<evidence type="ECO:0000313" key="4">
    <source>
        <dbReference type="Proteomes" id="UP000293865"/>
    </source>
</evidence>